<keyword evidence="3" id="KW-0813">Transport</keyword>
<evidence type="ECO:0000256" key="4">
    <source>
        <dbReference type="ARBA" id="ARBA00022475"/>
    </source>
</evidence>
<proteinExistence type="inferred from homology"/>
<comment type="caution">
    <text evidence="15">The sequence shown here is derived from an EMBL/GenBank/DDBJ whole genome shotgun (WGS) entry which is preliminary data.</text>
</comment>
<evidence type="ECO:0000256" key="3">
    <source>
        <dbReference type="ARBA" id="ARBA00022448"/>
    </source>
</evidence>
<dbReference type="PANTHER" id="PTHR30529">
    <property type="entry name" value="CYTOCHROME B561"/>
    <property type="match status" value="1"/>
</dbReference>
<keyword evidence="6 13" id="KW-0812">Transmembrane</keyword>
<comment type="similarity">
    <text evidence="12">Belongs to the cytochrome b561 family.</text>
</comment>
<dbReference type="GO" id="GO:0022904">
    <property type="term" value="P:respiratory electron transport chain"/>
    <property type="evidence" value="ECO:0007669"/>
    <property type="project" value="InterPro"/>
</dbReference>
<dbReference type="EMBL" id="NFZS01000001">
    <property type="protein sequence ID" value="RAO78039.1"/>
    <property type="molecule type" value="Genomic_DNA"/>
</dbReference>
<dbReference type="AlphaFoldDB" id="A0A328P7I8"/>
<dbReference type="GO" id="GO:0009055">
    <property type="term" value="F:electron transfer activity"/>
    <property type="evidence" value="ECO:0007669"/>
    <property type="project" value="InterPro"/>
</dbReference>
<evidence type="ECO:0000256" key="6">
    <source>
        <dbReference type="ARBA" id="ARBA00022692"/>
    </source>
</evidence>
<evidence type="ECO:0000256" key="5">
    <source>
        <dbReference type="ARBA" id="ARBA00022617"/>
    </source>
</evidence>
<dbReference type="InterPro" id="IPR052168">
    <property type="entry name" value="Cytochrome_b561_oxidase"/>
</dbReference>
<feature type="transmembrane region" description="Helical" evidence="13">
    <location>
        <begin position="146"/>
        <end position="164"/>
    </location>
</feature>
<gene>
    <name evidence="15" type="ORF">CA260_09485</name>
</gene>
<evidence type="ECO:0000256" key="13">
    <source>
        <dbReference type="SAM" id="Phobius"/>
    </source>
</evidence>
<dbReference type="RefSeq" id="WP_111982496.1">
    <property type="nucleotide sequence ID" value="NZ_NFZS01000001.1"/>
</dbReference>
<evidence type="ECO:0000256" key="1">
    <source>
        <dbReference type="ARBA" id="ARBA00001970"/>
    </source>
</evidence>
<feature type="transmembrane region" description="Helical" evidence="13">
    <location>
        <begin position="12"/>
        <end position="28"/>
    </location>
</feature>
<keyword evidence="11 13" id="KW-0472">Membrane</keyword>
<keyword evidence="16" id="KW-1185">Reference proteome</keyword>
<evidence type="ECO:0000256" key="9">
    <source>
        <dbReference type="ARBA" id="ARBA00022989"/>
    </source>
</evidence>
<dbReference type="PANTHER" id="PTHR30529:SF3">
    <property type="entry name" value="CYTOCHROME B561 HOMOLOG 1"/>
    <property type="match status" value="1"/>
</dbReference>
<sequence>MSAARYTPWMRRLHWAIAWFIVFALVLIETKGWFPKGSTARTAVKWGHMQFGIAVLLLMVPRLLVRLRHAAPPITPEPPRWQAALGKLVHLALYLLAFAVPLLGVSMMFVAGKPWNLLGLPLPVSAVPDPDLAHTLEGMHETVGNVLMWLAIAHVAAAVFHHLVQRDDTLLRMLPAERNRFR</sequence>
<keyword evidence="7" id="KW-0479">Metal-binding</keyword>
<keyword evidence="4" id="KW-1003">Cell membrane</keyword>
<dbReference type="OrthoDB" id="8589936at2"/>
<feature type="domain" description="Cytochrome b561 bacterial/Ni-hydrogenase" evidence="14">
    <location>
        <begin position="5"/>
        <end position="175"/>
    </location>
</feature>
<organism evidence="15 16">
    <name type="scientific">Dyella jiangningensis</name>
    <dbReference type="NCBI Taxonomy" id="1379159"/>
    <lineage>
        <taxon>Bacteria</taxon>
        <taxon>Pseudomonadati</taxon>
        <taxon>Pseudomonadota</taxon>
        <taxon>Gammaproteobacteria</taxon>
        <taxon>Lysobacterales</taxon>
        <taxon>Rhodanobacteraceae</taxon>
        <taxon>Dyella</taxon>
    </lineage>
</organism>
<comment type="cofactor">
    <cofactor evidence="1">
        <name>heme b</name>
        <dbReference type="ChEBI" id="CHEBI:60344"/>
    </cofactor>
</comment>
<evidence type="ECO:0000256" key="10">
    <source>
        <dbReference type="ARBA" id="ARBA00023004"/>
    </source>
</evidence>
<evidence type="ECO:0000256" key="8">
    <source>
        <dbReference type="ARBA" id="ARBA00022982"/>
    </source>
</evidence>
<keyword evidence="5" id="KW-0349">Heme</keyword>
<evidence type="ECO:0000256" key="7">
    <source>
        <dbReference type="ARBA" id="ARBA00022723"/>
    </source>
</evidence>
<keyword evidence="10" id="KW-0408">Iron</keyword>
<feature type="transmembrane region" description="Helical" evidence="13">
    <location>
        <begin position="48"/>
        <end position="67"/>
    </location>
</feature>
<comment type="subcellular location">
    <subcellularLocation>
        <location evidence="2">Cell membrane</location>
        <topology evidence="2">Multi-pass membrane protein</topology>
    </subcellularLocation>
</comment>
<dbReference type="GO" id="GO:0046872">
    <property type="term" value="F:metal ion binding"/>
    <property type="evidence" value="ECO:0007669"/>
    <property type="project" value="UniProtKB-KW"/>
</dbReference>
<keyword evidence="8" id="KW-0249">Electron transport</keyword>
<feature type="transmembrane region" description="Helical" evidence="13">
    <location>
        <begin position="88"/>
        <end position="111"/>
    </location>
</feature>
<name>A0A328P7I8_9GAMM</name>
<evidence type="ECO:0000256" key="2">
    <source>
        <dbReference type="ARBA" id="ARBA00004651"/>
    </source>
</evidence>
<evidence type="ECO:0000313" key="16">
    <source>
        <dbReference type="Proteomes" id="UP000248926"/>
    </source>
</evidence>
<evidence type="ECO:0000313" key="15">
    <source>
        <dbReference type="EMBL" id="RAO78039.1"/>
    </source>
</evidence>
<dbReference type="InterPro" id="IPR011577">
    <property type="entry name" value="Cyt_b561_bac/Ni-Hgenase"/>
</dbReference>
<dbReference type="Proteomes" id="UP000248926">
    <property type="component" value="Unassembled WGS sequence"/>
</dbReference>
<keyword evidence="9 13" id="KW-1133">Transmembrane helix</keyword>
<dbReference type="GO" id="GO:0005886">
    <property type="term" value="C:plasma membrane"/>
    <property type="evidence" value="ECO:0007669"/>
    <property type="project" value="UniProtKB-SubCell"/>
</dbReference>
<evidence type="ECO:0000256" key="12">
    <source>
        <dbReference type="ARBA" id="ARBA00037975"/>
    </source>
</evidence>
<reference evidence="15 16" key="1">
    <citation type="journal article" date="2018" name="Genet. Mol. Biol.">
        <title>The genome sequence of Dyella jiangningensis FCAV SCS01 from a lignocellulose-decomposing microbial consortium metagenome reveals potential for biotechnological applications.</title>
        <authorList>
            <person name="Desiderato J.G."/>
            <person name="Alvarenga D.O."/>
            <person name="Constancio M.T.L."/>
            <person name="Alves L.M.C."/>
            <person name="Varani A.M."/>
        </authorList>
    </citation>
    <scope>NUCLEOTIDE SEQUENCE [LARGE SCALE GENOMIC DNA]</scope>
    <source>
        <strain evidence="15 16">FCAV SCS01</strain>
    </source>
</reference>
<dbReference type="Pfam" id="PF01292">
    <property type="entry name" value="Ni_hydr_CYTB"/>
    <property type="match status" value="1"/>
</dbReference>
<dbReference type="SUPFAM" id="SSF81342">
    <property type="entry name" value="Transmembrane di-heme cytochromes"/>
    <property type="match status" value="1"/>
</dbReference>
<protein>
    <submittedName>
        <fullName evidence="15">Cytochrome b</fullName>
    </submittedName>
</protein>
<accession>A0A328P7I8</accession>
<dbReference type="GO" id="GO:0020037">
    <property type="term" value="F:heme binding"/>
    <property type="evidence" value="ECO:0007669"/>
    <property type="project" value="TreeGrafter"/>
</dbReference>
<evidence type="ECO:0000259" key="14">
    <source>
        <dbReference type="Pfam" id="PF01292"/>
    </source>
</evidence>
<dbReference type="InterPro" id="IPR016174">
    <property type="entry name" value="Di-haem_cyt_TM"/>
</dbReference>
<evidence type="ECO:0000256" key="11">
    <source>
        <dbReference type="ARBA" id="ARBA00023136"/>
    </source>
</evidence>